<dbReference type="NCBIfam" id="TIGR01499">
    <property type="entry name" value="folC"/>
    <property type="match status" value="1"/>
</dbReference>
<dbReference type="GO" id="GO:0004326">
    <property type="term" value="F:tetrahydrofolylpolyglutamate synthase activity"/>
    <property type="evidence" value="ECO:0007669"/>
    <property type="project" value="UniProtKB-EC"/>
</dbReference>
<dbReference type="PANTHER" id="PTHR11136">
    <property type="entry name" value="FOLYLPOLYGLUTAMATE SYNTHASE-RELATED"/>
    <property type="match status" value="1"/>
</dbReference>
<dbReference type="InterPro" id="IPR013221">
    <property type="entry name" value="Mur_ligase_cen"/>
</dbReference>
<evidence type="ECO:0000313" key="25">
    <source>
        <dbReference type="EMBL" id="TKT71114.1"/>
    </source>
</evidence>
<protein>
    <recommendedName>
        <fullName evidence="8">Dihydrofolate synthase/folylpolyglutamate synthase</fullName>
        <ecNumber evidence="6">6.3.2.12</ecNumber>
        <ecNumber evidence="7">6.3.2.17</ecNumber>
    </recommendedName>
    <alternativeName>
        <fullName evidence="17">Folylpoly-gamma-glutamate synthetase-dihydrofolate synthetase</fullName>
    </alternativeName>
    <alternativeName>
        <fullName evidence="15">Folylpolyglutamate synthetase</fullName>
    </alternativeName>
    <alternativeName>
        <fullName evidence="16">Tetrahydrofolylpolyglutamate synthase</fullName>
    </alternativeName>
</protein>
<dbReference type="OrthoDB" id="9809356at2"/>
<evidence type="ECO:0000313" key="26">
    <source>
        <dbReference type="Proteomes" id="UP000034832"/>
    </source>
</evidence>
<dbReference type="GO" id="GO:0008841">
    <property type="term" value="F:dihydrofolate synthase activity"/>
    <property type="evidence" value="ECO:0007669"/>
    <property type="project" value="UniProtKB-EC"/>
</dbReference>
<dbReference type="GO" id="GO:0046656">
    <property type="term" value="P:folic acid biosynthetic process"/>
    <property type="evidence" value="ECO:0007669"/>
    <property type="project" value="UniProtKB-KW"/>
</dbReference>
<evidence type="ECO:0000256" key="22">
    <source>
        <dbReference type="PIRNR" id="PIRNR001563"/>
    </source>
</evidence>
<comment type="catalytic activity">
    <reaction evidence="20">
        <text>(6R)-5,10-methylenetetrahydrofolyl-(gamma-L-Glu)(n) + L-glutamate + ATP = (6R)-5,10-methylenetetrahydrofolyl-(gamma-L-Glu)(n+1) + ADP + phosphate + H(+)</text>
        <dbReference type="Rhea" id="RHEA:51912"/>
        <dbReference type="Rhea" id="RHEA-COMP:13257"/>
        <dbReference type="Rhea" id="RHEA-COMP:13258"/>
        <dbReference type="ChEBI" id="CHEBI:15378"/>
        <dbReference type="ChEBI" id="CHEBI:29985"/>
        <dbReference type="ChEBI" id="CHEBI:30616"/>
        <dbReference type="ChEBI" id="CHEBI:43474"/>
        <dbReference type="ChEBI" id="CHEBI:136572"/>
        <dbReference type="ChEBI" id="CHEBI:456216"/>
        <dbReference type="EC" id="6.3.2.17"/>
    </reaction>
</comment>
<gene>
    <name evidence="25" type="ORF">YH63_006655</name>
</gene>
<comment type="catalytic activity">
    <reaction evidence="19">
        <text>10-formyltetrahydrofolyl-(gamma-L-Glu)(n) + L-glutamate + ATP = 10-formyltetrahydrofolyl-(gamma-L-Glu)(n+1) + ADP + phosphate + H(+)</text>
        <dbReference type="Rhea" id="RHEA:51904"/>
        <dbReference type="Rhea" id="RHEA-COMP:13088"/>
        <dbReference type="Rhea" id="RHEA-COMP:14300"/>
        <dbReference type="ChEBI" id="CHEBI:15378"/>
        <dbReference type="ChEBI" id="CHEBI:29985"/>
        <dbReference type="ChEBI" id="CHEBI:30616"/>
        <dbReference type="ChEBI" id="CHEBI:43474"/>
        <dbReference type="ChEBI" id="CHEBI:134413"/>
        <dbReference type="ChEBI" id="CHEBI:456216"/>
        <dbReference type="EC" id="6.3.2.17"/>
    </reaction>
</comment>
<evidence type="ECO:0000256" key="11">
    <source>
        <dbReference type="ARBA" id="ARBA00022741"/>
    </source>
</evidence>
<evidence type="ECO:0000256" key="21">
    <source>
        <dbReference type="ARBA" id="ARBA00049161"/>
    </source>
</evidence>
<comment type="function">
    <text evidence="2">Functions in two distinct reactions of the de novo folate biosynthetic pathway. Catalyzes the addition of a glutamate residue to dihydropteroate (7,8-dihydropteroate or H2Pte) to form dihydrofolate (7,8-dihydrofolate monoglutamate or H2Pte-Glu). Also catalyzes successive additions of L-glutamate to tetrahydrofolate or 10-formyltetrahydrofolate or 5,10-methylenetetrahydrofolate, leading to folylpolyglutamate derivatives.</text>
</comment>
<keyword evidence="26" id="KW-1185">Reference proteome</keyword>
<evidence type="ECO:0000256" key="9">
    <source>
        <dbReference type="ARBA" id="ARBA00022598"/>
    </source>
</evidence>
<keyword evidence="9 22" id="KW-0436">Ligase</keyword>
<dbReference type="STRING" id="211460.YH63_12280"/>
<dbReference type="Gene3D" id="3.40.1190.10">
    <property type="entry name" value="Mur-like, catalytic domain"/>
    <property type="match status" value="1"/>
</dbReference>
<reference evidence="25" key="1">
    <citation type="submission" date="2019-04" db="EMBL/GenBank/DDBJ databases">
        <title>Whole genome sequencing of cave bacteria.</title>
        <authorList>
            <person name="Gan H.M."/>
            <person name="Barton H."/>
            <person name="Savka M.A."/>
        </authorList>
    </citation>
    <scope>NUCLEOTIDE SEQUENCE [LARGE SCALE GENOMIC DNA]</scope>
    <source>
        <strain evidence="25">LC387</strain>
    </source>
</reference>
<dbReference type="AlphaFoldDB" id="A0A4U6BQZ4"/>
<organism evidence="25 26">
    <name type="scientific">Afipia massiliensis</name>
    <dbReference type="NCBI Taxonomy" id="211460"/>
    <lineage>
        <taxon>Bacteria</taxon>
        <taxon>Pseudomonadati</taxon>
        <taxon>Pseudomonadota</taxon>
        <taxon>Alphaproteobacteria</taxon>
        <taxon>Hyphomicrobiales</taxon>
        <taxon>Nitrobacteraceae</taxon>
        <taxon>Afipia</taxon>
    </lineage>
</organism>
<evidence type="ECO:0000259" key="24">
    <source>
        <dbReference type="Pfam" id="PF08245"/>
    </source>
</evidence>
<evidence type="ECO:0000256" key="13">
    <source>
        <dbReference type="ARBA" id="ARBA00022842"/>
    </source>
</evidence>
<evidence type="ECO:0000256" key="19">
    <source>
        <dbReference type="ARBA" id="ARBA00047808"/>
    </source>
</evidence>
<evidence type="ECO:0000256" key="15">
    <source>
        <dbReference type="ARBA" id="ARBA00030048"/>
    </source>
</evidence>
<keyword evidence="12 22" id="KW-0067">ATP-binding</keyword>
<dbReference type="InterPro" id="IPR036565">
    <property type="entry name" value="Mur-like_cat_sf"/>
</dbReference>
<dbReference type="UniPathway" id="UPA00077">
    <property type="reaction ID" value="UER00157"/>
</dbReference>
<dbReference type="GO" id="GO:0005524">
    <property type="term" value="F:ATP binding"/>
    <property type="evidence" value="ECO:0007669"/>
    <property type="project" value="UniProtKB-KW"/>
</dbReference>
<dbReference type="InterPro" id="IPR004101">
    <property type="entry name" value="Mur_ligase_C"/>
</dbReference>
<comment type="catalytic activity">
    <reaction evidence="18">
        <text>(6S)-5,6,7,8-tetrahydrofolyl-(gamma-L-Glu)(n) + L-glutamate + ATP = (6S)-5,6,7,8-tetrahydrofolyl-(gamma-L-Glu)(n+1) + ADP + phosphate + H(+)</text>
        <dbReference type="Rhea" id="RHEA:10580"/>
        <dbReference type="Rhea" id="RHEA-COMP:14738"/>
        <dbReference type="Rhea" id="RHEA-COMP:14740"/>
        <dbReference type="ChEBI" id="CHEBI:15378"/>
        <dbReference type="ChEBI" id="CHEBI:29985"/>
        <dbReference type="ChEBI" id="CHEBI:30616"/>
        <dbReference type="ChEBI" id="CHEBI:43474"/>
        <dbReference type="ChEBI" id="CHEBI:141005"/>
        <dbReference type="ChEBI" id="CHEBI:456216"/>
        <dbReference type="EC" id="6.3.2.17"/>
    </reaction>
</comment>
<comment type="catalytic activity">
    <reaction evidence="21">
        <text>7,8-dihydropteroate + L-glutamate + ATP = 7,8-dihydrofolate + ADP + phosphate + H(+)</text>
        <dbReference type="Rhea" id="RHEA:23584"/>
        <dbReference type="ChEBI" id="CHEBI:15378"/>
        <dbReference type="ChEBI" id="CHEBI:17839"/>
        <dbReference type="ChEBI" id="CHEBI:29985"/>
        <dbReference type="ChEBI" id="CHEBI:30616"/>
        <dbReference type="ChEBI" id="CHEBI:43474"/>
        <dbReference type="ChEBI" id="CHEBI:57451"/>
        <dbReference type="ChEBI" id="CHEBI:456216"/>
        <dbReference type="EC" id="6.3.2.12"/>
    </reaction>
</comment>
<dbReference type="EC" id="6.3.2.17" evidence="7"/>
<dbReference type="InterPro" id="IPR001645">
    <property type="entry name" value="Folylpolyglutamate_synth"/>
</dbReference>
<dbReference type="Gene3D" id="3.90.190.20">
    <property type="entry name" value="Mur ligase, C-terminal domain"/>
    <property type="match status" value="1"/>
</dbReference>
<proteinExistence type="inferred from homology"/>
<dbReference type="Pfam" id="PF02875">
    <property type="entry name" value="Mur_ligase_C"/>
    <property type="match status" value="1"/>
</dbReference>
<keyword evidence="10" id="KW-0479">Metal-binding</keyword>
<comment type="pathway">
    <text evidence="3">Cofactor biosynthesis; tetrahydrofolate biosynthesis; 7,8-dihydrofolate from 2-amino-4-hydroxy-6-hydroxymethyl-7,8-dihydropteridine diphosphate and 4-aminobenzoate: step 2/2.</text>
</comment>
<name>A0A4U6BQZ4_9BRAD</name>
<dbReference type="EMBL" id="LBIA02000001">
    <property type="protein sequence ID" value="TKT71114.1"/>
    <property type="molecule type" value="Genomic_DNA"/>
</dbReference>
<evidence type="ECO:0000256" key="10">
    <source>
        <dbReference type="ARBA" id="ARBA00022723"/>
    </source>
</evidence>
<dbReference type="PROSITE" id="PS01012">
    <property type="entry name" value="FOLYLPOLYGLU_SYNT_2"/>
    <property type="match status" value="1"/>
</dbReference>
<evidence type="ECO:0000256" key="16">
    <source>
        <dbReference type="ARBA" id="ARBA00030592"/>
    </source>
</evidence>
<evidence type="ECO:0000256" key="5">
    <source>
        <dbReference type="ARBA" id="ARBA00008276"/>
    </source>
</evidence>
<evidence type="ECO:0000256" key="1">
    <source>
        <dbReference type="ARBA" id="ARBA00001946"/>
    </source>
</evidence>
<evidence type="ECO:0000256" key="3">
    <source>
        <dbReference type="ARBA" id="ARBA00004799"/>
    </source>
</evidence>
<evidence type="ECO:0000256" key="12">
    <source>
        <dbReference type="ARBA" id="ARBA00022840"/>
    </source>
</evidence>
<comment type="cofactor">
    <cofactor evidence="1">
        <name>Mg(2+)</name>
        <dbReference type="ChEBI" id="CHEBI:18420"/>
    </cofactor>
</comment>
<dbReference type="GO" id="GO:0046872">
    <property type="term" value="F:metal ion binding"/>
    <property type="evidence" value="ECO:0007669"/>
    <property type="project" value="UniProtKB-KW"/>
</dbReference>
<evidence type="ECO:0000256" key="7">
    <source>
        <dbReference type="ARBA" id="ARBA00013025"/>
    </source>
</evidence>
<accession>A0A4U6BQZ4</accession>
<dbReference type="SUPFAM" id="SSF53244">
    <property type="entry name" value="MurD-like peptide ligases, peptide-binding domain"/>
    <property type="match status" value="1"/>
</dbReference>
<dbReference type="PANTHER" id="PTHR11136:SF0">
    <property type="entry name" value="DIHYDROFOLATE SYNTHETASE-RELATED"/>
    <property type="match status" value="1"/>
</dbReference>
<feature type="domain" description="Mur ligase C-terminal" evidence="23">
    <location>
        <begin position="318"/>
        <end position="436"/>
    </location>
</feature>
<keyword evidence="14" id="KW-0289">Folate biosynthesis</keyword>
<evidence type="ECO:0000256" key="8">
    <source>
        <dbReference type="ARBA" id="ARBA00019357"/>
    </source>
</evidence>
<dbReference type="PIRSF" id="PIRSF001563">
    <property type="entry name" value="Folylpolyglu_synth"/>
    <property type="match status" value="1"/>
</dbReference>
<evidence type="ECO:0000256" key="17">
    <source>
        <dbReference type="ARBA" id="ARBA00032510"/>
    </source>
</evidence>
<feature type="domain" description="Mur ligase central" evidence="24">
    <location>
        <begin position="59"/>
        <end position="279"/>
    </location>
</feature>
<evidence type="ECO:0000256" key="18">
    <source>
        <dbReference type="ARBA" id="ARBA00047493"/>
    </source>
</evidence>
<evidence type="ECO:0000256" key="4">
    <source>
        <dbReference type="ARBA" id="ARBA00005150"/>
    </source>
</evidence>
<evidence type="ECO:0000256" key="2">
    <source>
        <dbReference type="ARBA" id="ARBA00002714"/>
    </source>
</evidence>
<evidence type="ECO:0000256" key="6">
    <source>
        <dbReference type="ARBA" id="ARBA00013023"/>
    </source>
</evidence>
<comment type="pathway">
    <text evidence="4">Cofactor biosynthesis; tetrahydrofolylpolyglutamate biosynthesis.</text>
</comment>
<evidence type="ECO:0000256" key="14">
    <source>
        <dbReference type="ARBA" id="ARBA00022909"/>
    </source>
</evidence>
<dbReference type="SUPFAM" id="SSF53623">
    <property type="entry name" value="MurD-like peptide ligases, catalytic domain"/>
    <property type="match status" value="1"/>
</dbReference>
<dbReference type="InterPro" id="IPR036615">
    <property type="entry name" value="Mur_ligase_C_dom_sf"/>
</dbReference>
<keyword evidence="11 22" id="KW-0547">Nucleotide-binding</keyword>
<dbReference type="FunFam" id="3.40.1190.10:FF:000011">
    <property type="entry name" value="Folylpolyglutamate synthase/dihydrofolate synthase"/>
    <property type="match status" value="1"/>
</dbReference>
<keyword evidence="13" id="KW-0460">Magnesium</keyword>
<evidence type="ECO:0000256" key="20">
    <source>
        <dbReference type="ARBA" id="ARBA00049035"/>
    </source>
</evidence>
<evidence type="ECO:0000259" key="23">
    <source>
        <dbReference type="Pfam" id="PF02875"/>
    </source>
</evidence>
<dbReference type="GO" id="GO:0046654">
    <property type="term" value="P:tetrahydrofolate biosynthetic process"/>
    <property type="evidence" value="ECO:0007669"/>
    <property type="project" value="UniProtKB-UniPathway"/>
</dbReference>
<comment type="similarity">
    <text evidence="5 22">Belongs to the folylpolyglutamate synthase family.</text>
</comment>
<sequence>MTSPAAKDPSKNSSPSYDDILARLASLHPKRIDLTLDRMWRILDRLDHPERRIPPVIHVAGTNGKGSTVAFLRAILEAAGLRVHVYTSPHLVRFNERFRLGRVGGGVLVTDDQLRAALDHCERVNGGETITIFEIETAAAFHLFAEHPADVVVLEVGLGGRLDATNVIDAPLASVITPIGMDHIEFLGDTLTKIATEKAGIIKKGVPVICAEQPGEAIAVIEQTAKRARAPLHAATEGWHVNVEHGRLVYSDERGLLDLSAPRLFGRHQFDNAGLAIATLRAIDSLKIEPSAFEQGIARAEWPARMQRLTSGALVDAAPKDAEVWLDGGHNPDGGRVIAAALGDLEERVSRPLVVIVGMMGNKDAGGFLANFAGLTRHIIAVKIPDQDNTMAPEVLADAARQLGMRVETASSVEAALRSVAKLAYEVPPRILITGSLYLAGHVLTENGTLPA</sequence>
<dbReference type="Pfam" id="PF08245">
    <property type="entry name" value="Mur_ligase_M"/>
    <property type="match status" value="1"/>
</dbReference>
<comment type="caution">
    <text evidence="25">The sequence shown here is derived from an EMBL/GenBank/DDBJ whole genome shotgun (WGS) entry which is preliminary data.</text>
</comment>
<dbReference type="Proteomes" id="UP000034832">
    <property type="component" value="Unassembled WGS sequence"/>
</dbReference>
<dbReference type="GO" id="GO:0005737">
    <property type="term" value="C:cytoplasm"/>
    <property type="evidence" value="ECO:0007669"/>
    <property type="project" value="TreeGrafter"/>
</dbReference>
<dbReference type="EC" id="6.3.2.12" evidence="6"/>
<dbReference type="InterPro" id="IPR018109">
    <property type="entry name" value="Folylpolyglutamate_synth_CS"/>
</dbReference>